<keyword evidence="5" id="KW-1015">Disulfide bond</keyword>
<dbReference type="PROSITE" id="PS50820">
    <property type="entry name" value="LCCL"/>
    <property type="match status" value="1"/>
</dbReference>
<evidence type="ECO:0000256" key="2">
    <source>
        <dbReference type="ARBA" id="ARBA00022525"/>
    </source>
</evidence>
<dbReference type="SUPFAM" id="SSF69848">
    <property type="entry name" value="LCCL domain"/>
    <property type="match status" value="1"/>
</dbReference>
<comment type="subcellular location">
    <subcellularLocation>
        <location evidence="1">Secreted</location>
    </subcellularLocation>
</comment>
<dbReference type="Pfam" id="PF03815">
    <property type="entry name" value="LCCL"/>
    <property type="match status" value="1"/>
</dbReference>
<keyword evidence="2" id="KW-0964">Secreted</keyword>
<organism evidence="7 8">
    <name type="scientific">Hucho hucho</name>
    <name type="common">huchen</name>
    <dbReference type="NCBI Taxonomy" id="62062"/>
    <lineage>
        <taxon>Eukaryota</taxon>
        <taxon>Metazoa</taxon>
        <taxon>Chordata</taxon>
        <taxon>Craniata</taxon>
        <taxon>Vertebrata</taxon>
        <taxon>Euteleostomi</taxon>
        <taxon>Actinopterygii</taxon>
        <taxon>Neopterygii</taxon>
        <taxon>Teleostei</taxon>
        <taxon>Protacanthopterygii</taxon>
        <taxon>Salmoniformes</taxon>
        <taxon>Salmonidae</taxon>
        <taxon>Salmoninae</taxon>
        <taxon>Hucho</taxon>
    </lineage>
</organism>
<keyword evidence="3" id="KW-0732">Signal</keyword>
<dbReference type="PANTHER" id="PTHR31331:SF1">
    <property type="entry name" value="CYSTEINE RICH SECRETORY PROTEIN LCCL DOMAIN CONTAINING 2"/>
    <property type="match status" value="1"/>
</dbReference>
<dbReference type="InterPro" id="IPR051957">
    <property type="entry name" value="CRISP-LCCL_domain"/>
</dbReference>
<dbReference type="Ensembl" id="ENSHHUT00000009509.1">
    <property type="protein sequence ID" value="ENSHHUP00000009228.1"/>
    <property type="gene ID" value="ENSHHUG00000005629.1"/>
</dbReference>
<dbReference type="AlphaFoldDB" id="A0A4W5JW57"/>
<dbReference type="GO" id="GO:0005576">
    <property type="term" value="C:extracellular region"/>
    <property type="evidence" value="ECO:0007669"/>
    <property type="project" value="UniProtKB-SubCell"/>
</dbReference>
<dbReference type="InterPro" id="IPR004043">
    <property type="entry name" value="LCCL"/>
</dbReference>
<dbReference type="PANTHER" id="PTHR31331">
    <property type="entry name" value="LCCL DOMAIN PROTEIN (AFU_ORTHOLOGUE AFUA_5G08630)"/>
    <property type="match status" value="1"/>
</dbReference>
<sequence length="124" mass="13295">QIIVYVCVCVVTHYPPTTPSVVPAIECDVRAGKINLPEFIAKCPSDCKQTKSQIYGTGVFASISSICNAAIHSGVITNSGGKVIVRKMAGQNIYRGSNSHGLRSLSLPKWRESFVVSGNQSINQ</sequence>
<evidence type="ECO:0000313" key="8">
    <source>
        <dbReference type="Proteomes" id="UP000314982"/>
    </source>
</evidence>
<evidence type="ECO:0000256" key="4">
    <source>
        <dbReference type="ARBA" id="ARBA00022737"/>
    </source>
</evidence>
<evidence type="ECO:0000256" key="5">
    <source>
        <dbReference type="ARBA" id="ARBA00023157"/>
    </source>
</evidence>
<keyword evidence="4" id="KW-0677">Repeat</keyword>
<reference evidence="7" key="2">
    <citation type="submission" date="2025-08" db="UniProtKB">
        <authorList>
            <consortium name="Ensembl"/>
        </authorList>
    </citation>
    <scope>IDENTIFICATION</scope>
</reference>
<feature type="domain" description="LCCL" evidence="6">
    <location>
        <begin position="21"/>
        <end position="114"/>
    </location>
</feature>
<keyword evidence="8" id="KW-1185">Reference proteome</keyword>
<evidence type="ECO:0000256" key="3">
    <source>
        <dbReference type="ARBA" id="ARBA00022729"/>
    </source>
</evidence>
<dbReference type="InterPro" id="IPR036609">
    <property type="entry name" value="LCCL_sf"/>
</dbReference>
<evidence type="ECO:0000256" key="1">
    <source>
        <dbReference type="ARBA" id="ARBA00004613"/>
    </source>
</evidence>
<dbReference type="Gene3D" id="2.170.130.20">
    <property type="entry name" value="LCCL-like domain"/>
    <property type="match status" value="1"/>
</dbReference>
<reference evidence="8" key="1">
    <citation type="submission" date="2018-06" db="EMBL/GenBank/DDBJ databases">
        <title>Genome assembly of Danube salmon.</title>
        <authorList>
            <person name="Macqueen D.J."/>
            <person name="Gundappa M.K."/>
        </authorList>
    </citation>
    <scope>NUCLEOTIDE SEQUENCE [LARGE SCALE GENOMIC DNA]</scope>
</reference>
<name>A0A4W5JW57_9TELE</name>
<evidence type="ECO:0000313" key="7">
    <source>
        <dbReference type="Ensembl" id="ENSHHUP00000009228.1"/>
    </source>
</evidence>
<evidence type="ECO:0000259" key="6">
    <source>
        <dbReference type="PROSITE" id="PS50820"/>
    </source>
</evidence>
<protein>
    <recommendedName>
        <fullName evidence="6">LCCL domain-containing protein</fullName>
    </recommendedName>
</protein>
<proteinExistence type="predicted"/>
<accession>A0A4W5JW57</accession>
<dbReference type="GeneTree" id="ENSGT00940000159330"/>
<dbReference type="Proteomes" id="UP000314982">
    <property type="component" value="Unassembled WGS sequence"/>
</dbReference>
<dbReference type="SMART" id="SM00603">
    <property type="entry name" value="LCCL"/>
    <property type="match status" value="1"/>
</dbReference>
<reference evidence="7" key="3">
    <citation type="submission" date="2025-09" db="UniProtKB">
        <authorList>
            <consortium name="Ensembl"/>
        </authorList>
    </citation>
    <scope>IDENTIFICATION</scope>
</reference>
<dbReference type="FunFam" id="2.170.130.20:FF:000001">
    <property type="entry name" value="Cysteine-rich secretory protein LCCL domain-containing 1"/>
    <property type="match status" value="1"/>
</dbReference>